<dbReference type="EMBL" id="CP013970">
    <property type="protein sequence ID" value="AXF77100.1"/>
    <property type="molecule type" value="Genomic_DNA"/>
</dbReference>
<organism evidence="1 2">
    <name type="scientific">Erwinia tracheiphila</name>
    <dbReference type="NCBI Taxonomy" id="65700"/>
    <lineage>
        <taxon>Bacteria</taxon>
        <taxon>Pseudomonadati</taxon>
        <taxon>Pseudomonadota</taxon>
        <taxon>Gammaproteobacteria</taxon>
        <taxon>Enterobacterales</taxon>
        <taxon>Erwiniaceae</taxon>
        <taxon>Erwinia</taxon>
    </lineage>
</organism>
<reference evidence="1 2" key="1">
    <citation type="submission" date="2016-01" db="EMBL/GenBank/DDBJ databases">
        <authorList>
            <person name="Oliw E.H."/>
        </authorList>
    </citation>
    <scope>NUCLEOTIDE SEQUENCE [LARGE SCALE GENOMIC DNA]</scope>
    <source>
        <strain evidence="1 2">MDcuke</strain>
    </source>
</reference>
<name>A0A345CUI3_9GAMM</name>
<dbReference type="Proteomes" id="UP000264980">
    <property type="component" value="Chromosome"/>
</dbReference>
<proteinExistence type="predicted"/>
<protein>
    <submittedName>
        <fullName evidence="1">Uncharacterized protein</fullName>
    </submittedName>
</protein>
<evidence type="ECO:0000313" key="2">
    <source>
        <dbReference type="Proteomes" id="UP000264980"/>
    </source>
</evidence>
<dbReference type="AlphaFoldDB" id="A0A345CUI3"/>
<evidence type="ECO:0000313" key="1">
    <source>
        <dbReference type="EMBL" id="AXF77100.1"/>
    </source>
</evidence>
<sequence>MVREKTTIKIMISTIGFDNWEAEVCNATKSVGIISNDSDATVKITVIYEATLPNATADEPVIFSVDSSKNAIAIDKVLTSRMGSSMAKTIAELKRRLAEIH</sequence>
<accession>A0A345CUI3</accession>
<gene>
    <name evidence="1" type="ORF">AV903_15475</name>
</gene>